<sequence>MPAGGSSADDRGANAEITEGDRGIAGRVVKTPFKNTVRPAASAKAVAAYAGGSTTVEVRAPS</sequence>
<dbReference type="EMBL" id="BJZP01000007">
    <property type="protein sequence ID" value="GEO84996.1"/>
    <property type="molecule type" value="Genomic_DNA"/>
</dbReference>
<reference evidence="2 3" key="1">
    <citation type="submission" date="2019-07" db="EMBL/GenBank/DDBJ databases">
        <title>Whole genome shotgun sequence of Rhizobium naphthalenivorans NBRC 107585.</title>
        <authorList>
            <person name="Hosoyama A."/>
            <person name="Uohara A."/>
            <person name="Ohji S."/>
            <person name="Ichikawa N."/>
        </authorList>
    </citation>
    <scope>NUCLEOTIDE SEQUENCE [LARGE SCALE GENOMIC DNA]</scope>
    <source>
        <strain evidence="2 3">NBRC 107585</strain>
    </source>
</reference>
<evidence type="ECO:0000313" key="3">
    <source>
        <dbReference type="Proteomes" id="UP000321717"/>
    </source>
</evidence>
<dbReference type="AlphaFoldDB" id="A0A512HHR7"/>
<feature type="compositionally biased region" description="Basic and acidic residues" evidence="1">
    <location>
        <begin position="8"/>
        <end position="24"/>
    </location>
</feature>
<name>A0A512HHR7_9HYPH</name>
<keyword evidence="3" id="KW-1185">Reference proteome</keyword>
<feature type="region of interest" description="Disordered" evidence="1">
    <location>
        <begin position="1"/>
        <end position="24"/>
    </location>
</feature>
<gene>
    <name evidence="2" type="ORF">RNA01_19280</name>
</gene>
<comment type="caution">
    <text evidence="2">The sequence shown here is derived from an EMBL/GenBank/DDBJ whole genome shotgun (WGS) entry which is preliminary data.</text>
</comment>
<evidence type="ECO:0000313" key="2">
    <source>
        <dbReference type="EMBL" id="GEO84996.1"/>
    </source>
</evidence>
<accession>A0A512HHR7</accession>
<protein>
    <submittedName>
        <fullName evidence="2">Uncharacterized protein</fullName>
    </submittedName>
</protein>
<evidence type="ECO:0000256" key="1">
    <source>
        <dbReference type="SAM" id="MobiDB-lite"/>
    </source>
</evidence>
<proteinExistence type="predicted"/>
<organism evidence="2 3">
    <name type="scientific">Ciceribacter naphthalenivorans</name>
    <dbReference type="NCBI Taxonomy" id="1118451"/>
    <lineage>
        <taxon>Bacteria</taxon>
        <taxon>Pseudomonadati</taxon>
        <taxon>Pseudomonadota</taxon>
        <taxon>Alphaproteobacteria</taxon>
        <taxon>Hyphomicrobiales</taxon>
        <taxon>Rhizobiaceae</taxon>
        <taxon>Ciceribacter</taxon>
    </lineage>
</organism>
<dbReference type="Proteomes" id="UP000321717">
    <property type="component" value="Unassembled WGS sequence"/>
</dbReference>